<organism evidence="2 3">
    <name type="scientific">Tetrahymena thermophila (strain SB210)</name>
    <dbReference type="NCBI Taxonomy" id="312017"/>
    <lineage>
        <taxon>Eukaryota</taxon>
        <taxon>Sar</taxon>
        <taxon>Alveolata</taxon>
        <taxon>Ciliophora</taxon>
        <taxon>Intramacronucleata</taxon>
        <taxon>Oligohymenophorea</taxon>
        <taxon>Hymenostomatida</taxon>
        <taxon>Tetrahymenina</taxon>
        <taxon>Tetrahymenidae</taxon>
        <taxon>Tetrahymena</taxon>
    </lineage>
</organism>
<dbReference type="InParanoid" id="W7WZS0"/>
<protein>
    <submittedName>
        <fullName evidence="2">Uncharacterized protein</fullName>
    </submittedName>
</protein>
<dbReference type="GeneID" id="24439014"/>
<evidence type="ECO:0000313" key="2">
    <source>
        <dbReference type="EMBL" id="EWS72340.1"/>
    </source>
</evidence>
<dbReference type="Proteomes" id="UP000009168">
    <property type="component" value="Unassembled WGS sequence"/>
</dbReference>
<reference evidence="2" key="2">
    <citation type="submission" date="2014-02" db="EMBL/GenBank/DDBJ databases">
        <title>Annotation update of Tetrahymena thermophila SB210.</title>
        <authorList>
            <person name="Bidwell S."/>
            <person name="Michalis H.M."/>
            <person name="Zafar N."/>
            <person name="Joardar V."/>
            <person name="Miao W."/>
            <person name="Russ C."/>
            <person name="Eisen J."/>
            <person name="Wu M."/>
            <person name="Wu D."/>
            <person name="Nierman W."/>
            <person name="Orias E."/>
            <person name="Delcher A."/>
            <person name="Salzberg S."/>
            <person name="Coyne R."/>
        </authorList>
    </citation>
    <scope>NUCLEOTIDE SEQUENCE</scope>
    <source>
        <strain evidence="2">SB210</strain>
    </source>
</reference>
<gene>
    <name evidence="2" type="ORF">TTHERM_000444589</name>
</gene>
<name>W7WZS0_TETTS</name>
<feature type="region of interest" description="Disordered" evidence="1">
    <location>
        <begin position="1"/>
        <end position="51"/>
    </location>
</feature>
<dbReference type="AlphaFoldDB" id="W7WZS0"/>
<reference evidence="2" key="1">
    <citation type="submission" date="2008-09" db="EMBL/GenBank/DDBJ databases">
        <authorList>
            <person name="Eisen J.A."/>
            <person name="Wu M."/>
            <person name="Wu D."/>
            <person name="Nierman W.C."/>
            <person name="Orias E."/>
            <person name="Delcher A.L."/>
            <person name="Salzberg S.L."/>
        </authorList>
    </citation>
    <scope>NUCLEOTIDE SEQUENCE</scope>
    <source>
        <strain evidence="2">SB210</strain>
    </source>
</reference>
<accession>W7WZS0</accession>
<proteinExistence type="predicted"/>
<evidence type="ECO:0000313" key="3">
    <source>
        <dbReference type="Proteomes" id="UP000009168"/>
    </source>
</evidence>
<dbReference type="EMBL" id="GG662504">
    <property type="protein sequence ID" value="EWS72340.1"/>
    <property type="molecule type" value="Genomic_DNA"/>
</dbReference>
<sequence length="331" mass="38003">MSSASSNNSDNESEGSSQQNSSSQSGSSSQQSSSQSKSQASSRSSIPSQILKGLDFDSQTIRLSQIGRDVENIAKENNQFCNQLNRQVFFQSGYNFGQGIQYDKFGIKSLYQNQTNPVENRGNFNTYGKYRFEEAQKNQISPNKSIIKQSTNILDQTELKFEDKKCPQCLDRSIQANLSRAPTTRSIQDSIQKKNSIEIRIPPINIQENSPVKSQINNKSQKAYDPNITNQSRFQVGKETQQIINNYYKQIQDKRKVMNNSKQQISNLYKHQIERNVYDEYEVKKSRAVSLYQDDNDKFSRQRSSTYYHNQNKSRIDSRSIDIAIKTLLNK</sequence>
<feature type="compositionally biased region" description="Low complexity" evidence="1">
    <location>
        <begin position="1"/>
        <end position="49"/>
    </location>
</feature>
<dbReference type="KEGG" id="tet:TTHERM_000444589"/>
<dbReference type="RefSeq" id="XP_012655117.1">
    <property type="nucleotide sequence ID" value="XM_012799663.1"/>
</dbReference>
<keyword evidence="3" id="KW-1185">Reference proteome</keyword>
<evidence type="ECO:0000256" key="1">
    <source>
        <dbReference type="SAM" id="MobiDB-lite"/>
    </source>
</evidence>